<name>A0A540LQI2_MALBA</name>
<keyword evidence="2" id="KW-1185">Reference proteome</keyword>
<evidence type="ECO:0000313" key="2">
    <source>
        <dbReference type="Proteomes" id="UP000315295"/>
    </source>
</evidence>
<reference evidence="1 2" key="1">
    <citation type="journal article" date="2019" name="G3 (Bethesda)">
        <title>Sequencing of a Wild Apple (Malus baccata) Genome Unravels the Differences Between Cultivated and Wild Apple Species Regarding Disease Resistance and Cold Tolerance.</title>
        <authorList>
            <person name="Chen X."/>
        </authorList>
    </citation>
    <scope>NUCLEOTIDE SEQUENCE [LARGE SCALE GENOMIC DNA]</scope>
    <source>
        <strain evidence="2">cv. Shandingzi</strain>
        <tissue evidence="1">Leaves</tissue>
    </source>
</reference>
<dbReference type="Proteomes" id="UP000315295">
    <property type="component" value="Unassembled WGS sequence"/>
</dbReference>
<dbReference type="EMBL" id="VIEB01000500">
    <property type="protein sequence ID" value="TQD88753.1"/>
    <property type="molecule type" value="Genomic_DNA"/>
</dbReference>
<dbReference type="AlphaFoldDB" id="A0A540LQI2"/>
<organism evidence="1 2">
    <name type="scientific">Malus baccata</name>
    <name type="common">Siberian crab apple</name>
    <name type="synonym">Pyrus baccata</name>
    <dbReference type="NCBI Taxonomy" id="106549"/>
    <lineage>
        <taxon>Eukaryota</taxon>
        <taxon>Viridiplantae</taxon>
        <taxon>Streptophyta</taxon>
        <taxon>Embryophyta</taxon>
        <taxon>Tracheophyta</taxon>
        <taxon>Spermatophyta</taxon>
        <taxon>Magnoliopsida</taxon>
        <taxon>eudicotyledons</taxon>
        <taxon>Gunneridae</taxon>
        <taxon>Pentapetalae</taxon>
        <taxon>rosids</taxon>
        <taxon>fabids</taxon>
        <taxon>Rosales</taxon>
        <taxon>Rosaceae</taxon>
        <taxon>Amygdaloideae</taxon>
        <taxon>Maleae</taxon>
        <taxon>Malus</taxon>
    </lineage>
</organism>
<proteinExistence type="predicted"/>
<comment type="caution">
    <text evidence="1">The sequence shown here is derived from an EMBL/GenBank/DDBJ whole genome shotgun (WGS) entry which is preliminary data.</text>
</comment>
<accession>A0A540LQI2</accession>
<protein>
    <submittedName>
        <fullName evidence="1">Uncharacterized protein</fullName>
    </submittedName>
</protein>
<sequence>MKTTCSPTQRPSGIDWPAIQPIKVLYNGRTSKIADESLPLKLPSGKAAATRGQTELSIKEEREIRNKDTQSNKQMQAQTLLKARFAFKTKL</sequence>
<evidence type="ECO:0000313" key="1">
    <source>
        <dbReference type="EMBL" id="TQD88753.1"/>
    </source>
</evidence>
<gene>
    <name evidence="1" type="ORF">C1H46_025642</name>
</gene>